<keyword evidence="1" id="KW-0472">Membrane</keyword>
<evidence type="ECO:0000313" key="3">
    <source>
        <dbReference type="Proteomes" id="UP000000600"/>
    </source>
</evidence>
<keyword evidence="1" id="KW-1133">Transmembrane helix</keyword>
<protein>
    <recommendedName>
        <fullName evidence="4">Transmembrane protein</fullName>
    </recommendedName>
</protein>
<sequence length="223" mass="27029">MVRQQMLVNLKTTYKASYLFLIIVLYTSKKSSRIIHLFTTIHTQFNPIERLRNTFKQFIRKKSKTHILMDKLINPQCITEEQLNNCVQLILRFALIQLFFIHFLTYIVLFVSLNRLYLYQQLKFVPSAFKKKLIAEMLSFLYSSFFKINLQLNIIFLFCLKLWMQFKQKVKKYQLNKIYSFIFKMVCGFLKQFYNDILDILIPHTLIQKSVYNLRIKVQQNQF</sequence>
<name>A0CJX2_PARTE</name>
<dbReference type="AlphaFoldDB" id="A0CJX2"/>
<keyword evidence="1" id="KW-0812">Transmembrane</keyword>
<evidence type="ECO:0008006" key="4">
    <source>
        <dbReference type="Google" id="ProtNLM"/>
    </source>
</evidence>
<dbReference type="InParanoid" id="A0CJX2"/>
<keyword evidence="3" id="KW-1185">Reference proteome</keyword>
<dbReference type="Proteomes" id="UP000000600">
    <property type="component" value="Unassembled WGS sequence"/>
</dbReference>
<accession>A0CJX2</accession>
<feature type="transmembrane region" description="Helical" evidence="1">
    <location>
        <begin position="98"/>
        <end position="119"/>
    </location>
</feature>
<evidence type="ECO:0000256" key="1">
    <source>
        <dbReference type="SAM" id="Phobius"/>
    </source>
</evidence>
<dbReference type="EMBL" id="CT868096">
    <property type="protein sequence ID" value="CAK71089.1"/>
    <property type="molecule type" value="Genomic_DNA"/>
</dbReference>
<gene>
    <name evidence="2" type="ORF">GSPATT00000801001</name>
</gene>
<dbReference type="GeneID" id="5024271"/>
<dbReference type="KEGG" id="ptm:GSPATT00000801001"/>
<organism evidence="2 3">
    <name type="scientific">Paramecium tetraurelia</name>
    <dbReference type="NCBI Taxonomy" id="5888"/>
    <lineage>
        <taxon>Eukaryota</taxon>
        <taxon>Sar</taxon>
        <taxon>Alveolata</taxon>
        <taxon>Ciliophora</taxon>
        <taxon>Intramacronucleata</taxon>
        <taxon>Oligohymenophorea</taxon>
        <taxon>Peniculida</taxon>
        <taxon>Parameciidae</taxon>
        <taxon>Paramecium</taxon>
    </lineage>
</organism>
<proteinExistence type="predicted"/>
<dbReference type="RefSeq" id="XP_001438486.1">
    <property type="nucleotide sequence ID" value="XM_001438449.1"/>
</dbReference>
<dbReference type="HOGENOM" id="CLU_1242186_0_0_1"/>
<feature type="transmembrane region" description="Helical" evidence="1">
    <location>
        <begin position="139"/>
        <end position="163"/>
    </location>
</feature>
<reference evidence="2 3" key="1">
    <citation type="journal article" date="2006" name="Nature">
        <title>Global trends of whole-genome duplications revealed by the ciliate Paramecium tetraurelia.</title>
        <authorList>
            <consortium name="Genoscope"/>
            <person name="Aury J.-M."/>
            <person name="Jaillon O."/>
            <person name="Duret L."/>
            <person name="Noel B."/>
            <person name="Jubin C."/>
            <person name="Porcel B.M."/>
            <person name="Segurens B."/>
            <person name="Daubin V."/>
            <person name="Anthouard V."/>
            <person name="Aiach N."/>
            <person name="Arnaiz O."/>
            <person name="Billaut A."/>
            <person name="Beisson J."/>
            <person name="Blanc I."/>
            <person name="Bouhouche K."/>
            <person name="Camara F."/>
            <person name="Duharcourt S."/>
            <person name="Guigo R."/>
            <person name="Gogendeau D."/>
            <person name="Katinka M."/>
            <person name="Keller A.-M."/>
            <person name="Kissmehl R."/>
            <person name="Klotz C."/>
            <person name="Koll F."/>
            <person name="Le Moue A."/>
            <person name="Lepere C."/>
            <person name="Malinsky S."/>
            <person name="Nowacki M."/>
            <person name="Nowak J.K."/>
            <person name="Plattner H."/>
            <person name="Poulain J."/>
            <person name="Ruiz F."/>
            <person name="Serrano V."/>
            <person name="Zagulski M."/>
            <person name="Dessen P."/>
            <person name="Betermier M."/>
            <person name="Weissenbach J."/>
            <person name="Scarpelli C."/>
            <person name="Schachter V."/>
            <person name="Sperling L."/>
            <person name="Meyer E."/>
            <person name="Cohen J."/>
            <person name="Wincker P."/>
        </authorList>
    </citation>
    <scope>NUCLEOTIDE SEQUENCE [LARGE SCALE GENOMIC DNA]</scope>
    <source>
        <strain evidence="2 3">Stock d4-2</strain>
    </source>
</reference>
<evidence type="ECO:0000313" key="2">
    <source>
        <dbReference type="EMBL" id="CAK71089.1"/>
    </source>
</evidence>